<dbReference type="OrthoDB" id="4225869at2759"/>
<name>A0A162IJ55_9EURO</name>
<proteinExistence type="predicted"/>
<dbReference type="AlphaFoldDB" id="A0A162IJ55"/>
<protein>
    <submittedName>
        <fullName evidence="1">Uncharacterized protein</fullName>
    </submittedName>
</protein>
<organism evidence="1 2">
    <name type="scientific">Ascosphaera apis ARSEF 7405</name>
    <dbReference type="NCBI Taxonomy" id="392613"/>
    <lineage>
        <taxon>Eukaryota</taxon>
        <taxon>Fungi</taxon>
        <taxon>Dikarya</taxon>
        <taxon>Ascomycota</taxon>
        <taxon>Pezizomycotina</taxon>
        <taxon>Eurotiomycetes</taxon>
        <taxon>Eurotiomycetidae</taxon>
        <taxon>Onygenales</taxon>
        <taxon>Ascosphaeraceae</taxon>
        <taxon>Ascosphaera</taxon>
    </lineage>
</organism>
<evidence type="ECO:0000313" key="1">
    <source>
        <dbReference type="EMBL" id="KZZ95002.1"/>
    </source>
</evidence>
<dbReference type="PANTHER" id="PTHR33266:SF1">
    <property type="entry name" value="F-BOX DOMAIN-CONTAINING PROTEIN"/>
    <property type="match status" value="1"/>
</dbReference>
<dbReference type="PANTHER" id="PTHR33266">
    <property type="entry name" value="CHROMOSOME 15, WHOLE GENOME SHOTGUN SEQUENCE"/>
    <property type="match status" value="1"/>
</dbReference>
<dbReference type="InterPro" id="IPR027417">
    <property type="entry name" value="P-loop_NTPase"/>
</dbReference>
<gene>
    <name evidence="1" type="ORF">AAP_01490</name>
</gene>
<accession>A0A162IJ55</accession>
<dbReference type="Gene3D" id="3.40.50.300">
    <property type="entry name" value="P-loop containing nucleotide triphosphate hydrolases"/>
    <property type="match status" value="1"/>
</dbReference>
<sequence length="826" mass="92168">MSLAVGVFIGMFQGLCKSQDLPQSFESYDRFSDEAKEMLLSEAISMVGRLEKSLLTLGQSAGETSLFQQLRRRDYHSFGRDRVYNFLNFVLQDSYTSGMELRILNAAYTLLEDAEDKVAHQQEQDKEEAASIAAAFWREDKTADSQSASLFLLNTLEANLKIYTASPTLYVAPYVAVVGPSGIGKSFAVKELATKHQRYVVYINLSSVDSQGYPKRSGLANTIAGFSGLDIDTCGKAWKNLINLLRLEAKINHEVNISPHNFFYSQATDQGYMAGLASDLPDMEQFKTDMGEEILQNFEKARRERLLNHLPRDQMGSAAFFNITSTASLKCIICIDEARALLDAAGNNRVFRAFRHGARDVSDRDFFAVLLDTTSHVANFSPTALVDPSQKSVPKPVYIFEPIYSINTYDAFAESEPCVVDGTEETCRSIFKLGRPLWGAYLEHGLNLGQIQSLAGFKLGMESDPRYHLVLLAHRISFNVTNYNLADHMVAQCMRYIVHLSSDRSMLVTAMGSEPLLAFEAAARMADPSSRLRCLQGLSSAYGDGLINLGDVGEVVASLILLFSMDKTQIHLPKAVDLRSFFQALLGKKVADLITGKLGQDSPLKNLLENGMVYFNHFYRPCVAWSDMYPNHCIEKAFQRSAALFFPRNFPGADIGIPVYDPSRRKYSMLLIQVKNWKGGDKNSSFEKMTAHNSLEKARDHIEGLDDCFGLMMSLNANQPEKTGVAFCSESGRPSHPRRAKEERKRLFAVLSVGLSPGLYPSVCPDQSAELSQIFKCLCTLRDGDPFYRLGKYGPQTSRMVDNILDWQSDQVSRSFKRKASRSPSS</sequence>
<dbReference type="EMBL" id="AZGZ01000005">
    <property type="protein sequence ID" value="KZZ95002.1"/>
    <property type="molecule type" value="Genomic_DNA"/>
</dbReference>
<dbReference type="VEuPathDB" id="FungiDB:AAP_01490"/>
<dbReference type="Proteomes" id="UP000242877">
    <property type="component" value="Unassembled WGS sequence"/>
</dbReference>
<evidence type="ECO:0000313" key="2">
    <source>
        <dbReference type="Proteomes" id="UP000242877"/>
    </source>
</evidence>
<reference evidence="1 2" key="1">
    <citation type="journal article" date="2016" name="Genome Biol. Evol.">
        <title>Divergent and convergent evolution of fungal pathogenicity.</title>
        <authorList>
            <person name="Shang Y."/>
            <person name="Xiao G."/>
            <person name="Zheng P."/>
            <person name="Cen K."/>
            <person name="Zhan S."/>
            <person name="Wang C."/>
        </authorList>
    </citation>
    <scope>NUCLEOTIDE SEQUENCE [LARGE SCALE GENOMIC DNA]</scope>
    <source>
        <strain evidence="1 2">ARSEF 7405</strain>
    </source>
</reference>
<dbReference type="SUPFAM" id="SSF52540">
    <property type="entry name" value="P-loop containing nucleoside triphosphate hydrolases"/>
    <property type="match status" value="1"/>
</dbReference>
<keyword evidence="2" id="KW-1185">Reference proteome</keyword>
<comment type="caution">
    <text evidence="1">The sequence shown here is derived from an EMBL/GenBank/DDBJ whole genome shotgun (WGS) entry which is preliminary data.</text>
</comment>